<dbReference type="GO" id="GO:0005737">
    <property type="term" value="C:cytoplasm"/>
    <property type="evidence" value="ECO:0007669"/>
    <property type="project" value="TreeGrafter"/>
</dbReference>
<dbReference type="EC" id="2.7.7.101" evidence="12"/>
<dbReference type="SUPFAM" id="SSF56731">
    <property type="entry name" value="DNA primase core"/>
    <property type="match status" value="1"/>
</dbReference>
<dbReference type="PROSITE" id="PS50880">
    <property type="entry name" value="TOPRIM"/>
    <property type="match status" value="1"/>
</dbReference>
<dbReference type="InterPro" id="IPR013264">
    <property type="entry name" value="DNAG_N"/>
</dbReference>
<evidence type="ECO:0000256" key="11">
    <source>
        <dbReference type="ARBA" id="ARBA00023163"/>
    </source>
</evidence>
<dbReference type="EMBL" id="HF547348">
    <property type="protein sequence ID" value="CCO06796.1"/>
    <property type="molecule type" value="Genomic_DNA"/>
</dbReference>
<dbReference type="SMART" id="SM00400">
    <property type="entry name" value="ZnF_CHCC"/>
    <property type="match status" value="1"/>
</dbReference>
<dbReference type="Gene3D" id="3.40.1360.10">
    <property type="match status" value="1"/>
</dbReference>
<keyword evidence="6 12" id="KW-0479">Metal-binding</keyword>
<dbReference type="FunFam" id="3.90.580.10:FF:000001">
    <property type="entry name" value="DNA primase"/>
    <property type="match status" value="1"/>
</dbReference>
<comment type="cofactor">
    <cofactor evidence="12 13 14">
        <name>Zn(2+)</name>
        <dbReference type="ChEBI" id="CHEBI:29105"/>
    </cofactor>
    <text evidence="12 13 14">Binds 1 zinc ion per monomer.</text>
</comment>
<comment type="subunit">
    <text evidence="12">Monomer. Interacts with DnaB.</text>
</comment>
<evidence type="ECO:0000256" key="1">
    <source>
        <dbReference type="ARBA" id="ARBA00022478"/>
    </source>
</evidence>
<keyword evidence="7 12" id="KW-0863">Zinc-finger</keyword>
<evidence type="ECO:0000313" key="19">
    <source>
        <dbReference type="Proteomes" id="UP000191931"/>
    </source>
</evidence>
<evidence type="ECO:0000256" key="5">
    <source>
        <dbReference type="ARBA" id="ARBA00022705"/>
    </source>
</evidence>
<dbReference type="GO" id="GO:1990077">
    <property type="term" value="C:primosome complex"/>
    <property type="evidence" value="ECO:0007669"/>
    <property type="project" value="UniProtKB-KW"/>
</dbReference>
<keyword evidence="1 12" id="KW-0240">DNA-directed RNA polymerase</keyword>
<dbReference type="EMBL" id="FWEV01000325">
    <property type="protein sequence ID" value="SLM32847.1"/>
    <property type="molecule type" value="Genomic_DNA"/>
</dbReference>
<evidence type="ECO:0000256" key="13">
    <source>
        <dbReference type="PIRNR" id="PIRNR002811"/>
    </source>
</evidence>
<dbReference type="InterPro" id="IPR019475">
    <property type="entry name" value="DNA_primase_DnaB-bd"/>
</dbReference>
<feature type="region of interest" description="Disordered" evidence="15">
    <location>
        <begin position="474"/>
        <end position="518"/>
    </location>
</feature>
<name>L0R755_9BACT</name>
<keyword evidence="5 12" id="KW-0235">DNA replication</keyword>
<dbReference type="InterPro" id="IPR037068">
    <property type="entry name" value="DNA_primase_core_N_sf"/>
</dbReference>
<dbReference type="Pfam" id="PF13155">
    <property type="entry name" value="Toprim_2"/>
    <property type="match status" value="1"/>
</dbReference>
<reference evidence="17" key="2">
    <citation type="submission" date="2012-12" db="EMBL/GenBank/DDBJ databases">
        <title>Region harboring genes involved in magnetosome formation of Candidatus Desulfamplus magnetosmortis.</title>
        <authorList>
            <person name="Lefevre C.T."/>
            <person name="Bazylinski D.A."/>
        </authorList>
    </citation>
    <scope>NUCLEOTIDE SEQUENCE</scope>
    <source>
        <strain evidence="17">BW-1</strain>
    </source>
</reference>
<evidence type="ECO:0000256" key="3">
    <source>
        <dbReference type="ARBA" id="ARBA00022679"/>
    </source>
</evidence>
<evidence type="ECO:0000256" key="4">
    <source>
        <dbReference type="ARBA" id="ARBA00022695"/>
    </source>
</evidence>
<proteinExistence type="inferred from homology"/>
<evidence type="ECO:0000313" key="18">
    <source>
        <dbReference type="EMBL" id="SLM32847.1"/>
    </source>
</evidence>
<dbReference type="RefSeq" id="WP_080798522.1">
    <property type="nucleotide sequence ID" value="NZ_LT828540.1"/>
</dbReference>
<keyword evidence="4 12" id="KW-0548">Nucleotidyltransferase</keyword>
<dbReference type="AlphaFoldDB" id="L0R755"/>
<comment type="similarity">
    <text evidence="12 13">Belongs to the DnaG primase family.</text>
</comment>
<dbReference type="InterPro" id="IPR006171">
    <property type="entry name" value="TOPRIM_dom"/>
</dbReference>
<evidence type="ECO:0000259" key="16">
    <source>
        <dbReference type="PROSITE" id="PS50880"/>
    </source>
</evidence>
<keyword evidence="11 12" id="KW-0804">Transcription</keyword>
<comment type="function">
    <text evidence="12 13">RNA polymerase that catalyzes the synthesis of short RNA molecules used as primers for DNA polymerase during DNA replication.</text>
</comment>
<dbReference type="PANTHER" id="PTHR30313">
    <property type="entry name" value="DNA PRIMASE"/>
    <property type="match status" value="1"/>
</dbReference>
<organism evidence="17">
    <name type="scientific">Desulfamplus magnetovallimortis</name>
    <dbReference type="NCBI Taxonomy" id="1246637"/>
    <lineage>
        <taxon>Bacteria</taxon>
        <taxon>Pseudomonadati</taxon>
        <taxon>Thermodesulfobacteriota</taxon>
        <taxon>Desulfobacteria</taxon>
        <taxon>Desulfobacterales</taxon>
        <taxon>Desulfobacteraceae</taxon>
        <taxon>Desulfamplus</taxon>
    </lineage>
</organism>
<dbReference type="Pfam" id="PF08275">
    <property type="entry name" value="DNAG_N"/>
    <property type="match status" value="1"/>
</dbReference>
<keyword evidence="8 12" id="KW-0862">Zinc</keyword>
<protein>
    <recommendedName>
        <fullName evidence="12 13">DNA primase</fullName>
        <ecNumber evidence="12">2.7.7.101</ecNumber>
    </recommendedName>
</protein>
<dbReference type="GO" id="GO:0008270">
    <property type="term" value="F:zinc ion binding"/>
    <property type="evidence" value="ECO:0007669"/>
    <property type="project" value="UniProtKB-UniRule"/>
</dbReference>
<keyword evidence="19" id="KW-1185">Reference proteome</keyword>
<dbReference type="OrthoDB" id="9803773at2"/>
<feature type="zinc finger region" description="CHC2-type" evidence="12 14">
    <location>
        <begin position="38"/>
        <end position="62"/>
    </location>
</feature>
<keyword evidence="2 12" id="KW-0639">Primosome</keyword>
<gene>
    <name evidence="12 17" type="primary">dnaG</name>
    <name evidence="17" type="ORF">DEMABW1_80190</name>
    <name evidence="18" type="ORF">MTBBW1_80190</name>
</gene>
<dbReference type="PIRSF" id="PIRSF002811">
    <property type="entry name" value="DnaG"/>
    <property type="match status" value="1"/>
</dbReference>
<dbReference type="Proteomes" id="UP000191931">
    <property type="component" value="Unassembled WGS sequence"/>
</dbReference>
<dbReference type="Gene3D" id="1.10.860.10">
    <property type="entry name" value="DNAb Helicase, Chain A"/>
    <property type="match status" value="1"/>
</dbReference>
<dbReference type="InterPro" id="IPR050219">
    <property type="entry name" value="DnaG_primase"/>
</dbReference>
<evidence type="ECO:0000313" key="17">
    <source>
        <dbReference type="EMBL" id="CCO06796.1"/>
    </source>
</evidence>
<dbReference type="FunFam" id="3.90.980.10:FF:000001">
    <property type="entry name" value="DNA primase"/>
    <property type="match status" value="1"/>
</dbReference>
<keyword evidence="10 12" id="KW-0238">DNA-binding</keyword>
<reference evidence="18 19" key="3">
    <citation type="submission" date="2017-03" db="EMBL/GenBank/DDBJ databases">
        <authorList>
            <person name="Afonso C.L."/>
            <person name="Miller P.J."/>
            <person name="Scott M.A."/>
            <person name="Spackman E."/>
            <person name="Goraichik I."/>
            <person name="Dimitrov K.M."/>
            <person name="Suarez D.L."/>
            <person name="Swayne D.E."/>
        </authorList>
    </citation>
    <scope>NUCLEOTIDE SEQUENCE [LARGE SCALE GENOMIC DNA]</scope>
    <source>
        <strain evidence="18">PRJEB14757</strain>
    </source>
</reference>
<dbReference type="GO" id="GO:0000428">
    <property type="term" value="C:DNA-directed RNA polymerase complex"/>
    <property type="evidence" value="ECO:0007669"/>
    <property type="project" value="UniProtKB-KW"/>
</dbReference>
<dbReference type="CDD" id="cd03364">
    <property type="entry name" value="TOPRIM_DnaG_primases"/>
    <property type="match status" value="1"/>
</dbReference>
<keyword evidence="9" id="KW-0460">Magnesium</keyword>
<evidence type="ECO:0000256" key="9">
    <source>
        <dbReference type="ARBA" id="ARBA00022842"/>
    </source>
</evidence>
<evidence type="ECO:0000256" key="2">
    <source>
        <dbReference type="ARBA" id="ARBA00022515"/>
    </source>
</evidence>
<dbReference type="Gene3D" id="3.90.580.10">
    <property type="entry name" value="Zinc finger, CHC2-type domain"/>
    <property type="match status" value="1"/>
</dbReference>
<dbReference type="NCBIfam" id="TIGR01391">
    <property type="entry name" value="dnaG"/>
    <property type="match status" value="1"/>
</dbReference>
<dbReference type="HAMAP" id="MF_00974">
    <property type="entry name" value="DNA_primase_DnaG"/>
    <property type="match status" value="1"/>
</dbReference>
<dbReference type="Gene3D" id="3.90.980.10">
    <property type="entry name" value="DNA primase, catalytic core, N-terminal domain"/>
    <property type="match status" value="1"/>
</dbReference>
<evidence type="ECO:0000256" key="10">
    <source>
        <dbReference type="ARBA" id="ARBA00023125"/>
    </source>
</evidence>
<sequence>MFIPEEKIAQILNASDIVDIISDAVNLKKSGRNYFGLCPFHSEKTPSFSVSPDKQIFHCFGCGAGGNLFSFIMKYHGLSFPEAATMLARKYGITIETSRLDPVQQKSMLLKDTLFRVNDHARNFFMEHLRNTTGAAKAREYLEGRGLTGETLDQFSIGYAPDSWDSSVKLLRKLKLSRSEAEKSGLVLRRERGSGYYDRFRNRIIFPIIDVNMQVAGFGGRVMDDAMPKYLNSPETPVYSKSRILYGLHASRQHCREQGSVYIVEGYLDFLTLFQNGIKNCVASLGTALTISHIRLLKGYAQQMILVFDSDDAGVNAAVRSIELFIKEGVAVRILILPKGQDPDSFVRENGRHGFEEAAEKAMSIMEFLTETAVNRHGLSIEGKMAVLDDLSSYLSLVQESAARSLYVRDLAHRLGIDEKAVLEKVRQLVKVSSSGHTRSGHVSRALTPHESGIASGRRDYFSAGSGKSARHNVFSAENSKGGGRNSYLAGKPSLDSVQEPDMEKHSGTDFPGSTGSEKREKQIISMMLQFPAIIEEIKARNVLDNFYSIRLKALGELVVRVAESTSPEKVVSDAMGAAQSDEEREMIASLAMIDLADGDCVPEKAVVLMNRVIHIRQKHENRLINQIRKIEQSSNNDIPLELLRKRQMEIRKLRGYE</sequence>
<keyword evidence="3 12" id="KW-0808">Transferase</keyword>
<evidence type="ECO:0000256" key="15">
    <source>
        <dbReference type="SAM" id="MobiDB-lite"/>
    </source>
</evidence>
<dbReference type="InterPro" id="IPR006295">
    <property type="entry name" value="DNA_primase_DnaG"/>
</dbReference>
<comment type="catalytic activity">
    <reaction evidence="12">
        <text>ssDNA + n NTP = ssDNA/pppN(pN)n-1 hybrid + (n-1) diphosphate.</text>
        <dbReference type="EC" id="2.7.7.101"/>
    </reaction>
</comment>
<dbReference type="InterPro" id="IPR036977">
    <property type="entry name" value="DNA_primase_Znf_CHC2"/>
</dbReference>
<dbReference type="SMART" id="SM00493">
    <property type="entry name" value="TOPRIM"/>
    <property type="match status" value="1"/>
</dbReference>
<dbReference type="FunFam" id="3.40.1360.10:FF:000002">
    <property type="entry name" value="DNA primase"/>
    <property type="match status" value="1"/>
</dbReference>
<dbReference type="GO" id="GO:0003899">
    <property type="term" value="F:DNA-directed RNA polymerase activity"/>
    <property type="evidence" value="ECO:0007669"/>
    <property type="project" value="UniProtKB-UniRule"/>
</dbReference>
<dbReference type="PANTHER" id="PTHR30313:SF2">
    <property type="entry name" value="DNA PRIMASE"/>
    <property type="match status" value="1"/>
</dbReference>
<dbReference type="Pfam" id="PF01807">
    <property type="entry name" value="Zn_ribbon_DnaG"/>
    <property type="match status" value="1"/>
</dbReference>
<dbReference type="InterPro" id="IPR002694">
    <property type="entry name" value="Znf_CHC2"/>
</dbReference>
<dbReference type="GO" id="GO:0003677">
    <property type="term" value="F:DNA binding"/>
    <property type="evidence" value="ECO:0007669"/>
    <property type="project" value="UniProtKB-KW"/>
</dbReference>
<reference evidence="17" key="1">
    <citation type="submission" date="2012-10" db="EMBL/GenBank/DDBJ databases">
        <authorList>
            <person name="Lefevre C."/>
        </authorList>
    </citation>
    <scope>NUCLEOTIDE SEQUENCE</scope>
    <source>
        <strain evidence="17">BW-1</strain>
    </source>
</reference>
<dbReference type="InterPro" id="IPR034151">
    <property type="entry name" value="TOPRIM_DnaG_bac"/>
</dbReference>
<evidence type="ECO:0000256" key="14">
    <source>
        <dbReference type="PIRSR" id="PIRSR002811-1"/>
    </source>
</evidence>
<dbReference type="InterPro" id="IPR030846">
    <property type="entry name" value="DnaG_bac"/>
</dbReference>
<feature type="domain" description="Toprim" evidence="16">
    <location>
        <begin position="259"/>
        <end position="340"/>
    </location>
</feature>
<dbReference type="GO" id="GO:0006269">
    <property type="term" value="P:DNA replication, synthesis of primer"/>
    <property type="evidence" value="ECO:0007669"/>
    <property type="project" value="UniProtKB-UniRule"/>
</dbReference>
<evidence type="ECO:0000256" key="12">
    <source>
        <dbReference type="HAMAP-Rule" id="MF_00974"/>
    </source>
</evidence>
<comment type="domain">
    <text evidence="12">Contains an N-terminal zinc-binding domain, a central core domain that contains the primase activity, and a C-terminal DnaB-binding domain.</text>
</comment>
<accession>L0R755</accession>
<evidence type="ECO:0000256" key="8">
    <source>
        <dbReference type="ARBA" id="ARBA00022833"/>
    </source>
</evidence>
<evidence type="ECO:0000256" key="7">
    <source>
        <dbReference type="ARBA" id="ARBA00022771"/>
    </source>
</evidence>
<dbReference type="SUPFAM" id="SSF57783">
    <property type="entry name" value="Zinc beta-ribbon"/>
    <property type="match status" value="1"/>
</dbReference>
<dbReference type="Pfam" id="PF10410">
    <property type="entry name" value="DnaB_bind"/>
    <property type="match status" value="1"/>
</dbReference>
<evidence type="ECO:0000256" key="6">
    <source>
        <dbReference type="ARBA" id="ARBA00022723"/>
    </source>
</evidence>
<dbReference type="InterPro" id="IPR016136">
    <property type="entry name" value="DNA_helicase_N/primase_C"/>
</dbReference>
<dbReference type="STRING" id="1246637.MTBBW1_80190"/>